<dbReference type="Gene3D" id="3.10.20.30">
    <property type="match status" value="1"/>
</dbReference>
<dbReference type="AlphaFoldDB" id="A0A5E4LNB8"/>
<dbReference type="InterPro" id="IPR006058">
    <property type="entry name" value="2Fe2S_fd_BS"/>
</dbReference>
<dbReference type="PROSITE" id="PS51085">
    <property type="entry name" value="2FE2S_FER_2"/>
    <property type="match status" value="1"/>
</dbReference>
<dbReference type="CDD" id="cd00207">
    <property type="entry name" value="fer2"/>
    <property type="match status" value="1"/>
</dbReference>
<reference evidence="2 3" key="1">
    <citation type="submission" date="2019-08" db="EMBL/GenBank/DDBJ databases">
        <authorList>
            <person name="Vazquez-Campos X."/>
        </authorList>
    </citation>
    <scope>NUCLEOTIDE SEQUENCE [LARGE SCALE GENOMIC DNA]</scope>
    <source>
        <strain evidence="2">LFW-283_2</strain>
    </source>
</reference>
<dbReference type="Proteomes" id="UP000789941">
    <property type="component" value="Unassembled WGS sequence"/>
</dbReference>
<dbReference type="InterPro" id="IPR036010">
    <property type="entry name" value="2Fe-2S_ferredoxin-like_sf"/>
</dbReference>
<dbReference type="InterPro" id="IPR001041">
    <property type="entry name" value="2Fe-2S_ferredoxin-type"/>
</dbReference>
<feature type="domain" description="2Fe-2S ferredoxin-type" evidence="1">
    <location>
        <begin position="2"/>
        <end position="90"/>
    </location>
</feature>
<sequence>MAKVKIINDGGTLEIPDGSRLLDYTKETGMLYGCESGQCGTCICKVIKGKENLNSRSASEELILAKRSAQTNERLACQIWIKKGEVEIEY</sequence>
<evidence type="ECO:0000259" key="1">
    <source>
        <dbReference type="PROSITE" id="PS51085"/>
    </source>
</evidence>
<keyword evidence="2" id="KW-0560">Oxidoreductase</keyword>
<dbReference type="SUPFAM" id="SSF54292">
    <property type="entry name" value="2Fe-2S ferredoxin-like"/>
    <property type="match status" value="1"/>
</dbReference>
<protein>
    <submittedName>
        <fullName evidence="2">Na(+)-translocating NADH-quinone reductase subunit F</fullName>
        <ecNumber evidence="2">1.6.5.8</ecNumber>
    </submittedName>
</protein>
<dbReference type="GO" id="GO:0016491">
    <property type="term" value="F:oxidoreductase activity"/>
    <property type="evidence" value="ECO:0007669"/>
    <property type="project" value="UniProtKB-KW"/>
</dbReference>
<comment type="caution">
    <text evidence="2">The sequence shown here is derived from an EMBL/GenBank/DDBJ whole genome shotgun (WGS) entry which is preliminary data.</text>
</comment>
<dbReference type="InterPro" id="IPR012675">
    <property type="entry name" value="Beta-grasp_dom_sf"/>
</dbReference>
<proteinExistence type="predicted"/>
<dbReference type="PROSITE" id="PS00197">
    <property type="entry name" value="2FE2S_FER_1"/>
    <property type="match status" value="1"/>
</dbReference>
<accession>A0A5E4LNB8</accession>
<gene>
    <name evidence="2" type="primary">nqrF</name>
    <name evidence="2" type="ORF">LFW2832_01298</name>
</gene>
<name>A0A5E4LNB8_9ARCH</name>
<dbReference type="EMBL" id="CABMJJ010000003">
    <property type="protein sequence ID" value="VVC02899.1"/>
    <property type="molecule type" value="Genomic_DNA"/>
</dbReference>
<evidence type="ECO:0000313" key="2">
    <source>
        <dbReference type="EMBL" id="VVC02899.1"/>
    </source>
</evidence>
<dbReference type="Pfam" id="PF00111">
    <property type="entry name" value="Fer2"/>
    <property type="match status" value="1"/>
</dbReference>
<dbReference type="GO" id="GO:0051537">
    <property type="term" value="F:2 iron, 2 sulfur cluster binding"/>
    <property type="evidence" value="ECO:0007669"/>
    <property type="project" value="InterPro"/>
</dbReference>
<evidence type="ECO:0000313" key="3">
    <source>
        <dbReference type="Proteomes" id="UP000789941"/>
    </source>
</evidence>
<organism evidence="2 3">
    <name type="scientific">Candidatus Bilamarchaeum dharawalense</name>
    <dbReference type="NCBI Taxonomy" id="2885759"/>
    <lineage>
        <taxon>Archaea</taxon>
        <taxon>Candidatus Micrarchaeota</taxon>
        <taxon>Candidatus Micrarchaeia</taxon>
        <taxon>Candidatus Anstonellales</taxon>
        <taxon>Candidatus Bilamarchaeaceae</taxon>
        <taxon>Candidatus Bilamarchaeum</taxon>
    </lineage>
</organism>
<dbReference type="EC" id="1.6.5.8" evidence="2"/>